<dbReference type="Pfam" id="PF01037">
    <property type="entry name" value="AsnC_trans_reg"/>
    <property type="match status" value="1"/>
</dbReference>
<evidence type="ECO:0000256" key="2">
    <source>
        <dbReference type="ARBA" id="ARBA00023125"/>
    </source>
</evidence>
<dbReference type="InterPro" id="IPR036390">
    <property type="entry name" value="WH_DNA-bd_sf"/>
</dbReference>
<dbReference type="InterPro" id="IPR036388">
    <property type="entry name" value="WH-like_DNA-bd_sf"/>
</dbReference>
<accession>A0A852Y5J3</accession>
<proteinExistence type="predicted"/>
<dbReference type="SMART" id="SM00344">
    <property type="entry name" value="HTH_ASNC"/>
    <property type="match status" value="1"/>
</dbReference>
<dbReference type="RefSeq" id="WP_179564234.1">
    <property type="nucleotide sequence ID" value="NZ_JACBZY010000001.1"/>
</dbReference>
<feature type="domain" description="HTH asnC-type" evidence="4">
    <location>
        <begin position="1"/>
        <end position="65"/>
    </location>
</feature>
<dbReference type="PROSITE" id="PS50956">
    <property type="entry name" value="HTH_ASNC_2"/>
    <property type="match status" value="1"/>
</dbReference>
<sequence length="158" mass="16682">MDRIDQLDARILRALDDDPAATTVALSATLGVARNTVAARLARLQRDGVLTSPGSRVDPRALGYDLVAFVEVVVSQGNAQPALTELASIPEVIEINATSGRADALVRVVARDTADLYRVTNAMLETPGVLRSSTAIVLTEALPLRVAPLLDRRASGEG</sequence>
<keyword evidence="3" id="KW-0804">Transcription</keyword>
<dbReference type="SUPFAM" id="SSF46785">
    <property type="entry name" value="Winged helix' DNA-binding domain"/>
    <property type="match status" value="1"/>
</dbReference>
<organism evidence="5 6">
    <name type="scientific">Schumannella luteola</name>
    <dbReference type="NCBI Taxonomy" id="472059"/>
    <lineage>
        <taxon>Bacteria</taxon>
        <taxon>Bacillati</taxon>
        <taxon>Actinomycetota</taxon>
        <taxon>Actinomycetes</taxon>
        <taxon>Micrococcales</taxon>
        <taxon>Microbacteriaceae</taxon>
        <taxon>Schumannella</taxon>
    </lineage>
</organism>
<keyword evidence="2 5" id="KW-0238">DNA-binding</keyword>
<dbReference type="Pfam" id="PF13412">
    <property type="entry name" value="HTH_24"/>
    <property type="match status" value="1"/>
</dbReference>
<dbReference type="EMBL" id="JACBZY010000001">
    <property type="protein sequence ID" value="NYG97513.1"/>
    <property type="molecule type" value="Genomic_DNA"/>
</dbReference>
<dbReference type="SUPFAM" id="SSF54909">
    <property type="entry name" value="Dimeric alpha+beta barrel"/>
    <property type="match status" value="1"/>
</dbReference>
<dbReference type="InterPro" id="IPR019887">
    <property type="entry name" value="Tscrpt_reg_AsnC/Lrp_C"/>
</dbReference>
<name>A0A852Y5J3_9MICO</name>
<dbReference type="Gene3D" id="1.10.10.10">
    <property type="entry name" value="Winged helix-like DNA-binding domain superfamily/Winged helix DNA-binding domain"/>
    <property type="match status" value="1"/>
</dbReference>
<keyword evidence="6" id="KW-1185">Reference proteome</keyword>
<dbReference type="PANTHER" id="PTHR30154:SF34">
    <property type="entry name" value="TRANSCRIPTIONAL REGULATOR AZLB"/>
    <property type="match status" value="1"/>
</dbReference>
<evidence type="ECO:0000259" key="4">
    <source>
        <dbReference type="PROSITE" id="PS50956"/>
    </source>
</evidence>
<dbReference type="PANTHER" id="PTHR30154">
    <property type="entry name" value="LEUCINE-RESPONSIVE REGULATORY PROTEIN"/>
    <property type="match status" value="1"/>
</dbReference>
<reference evidence="5 6" key="1">
    <citation type="submission" date="2020-07" db="EMBL/GenBank/DDBJ databases">
        <title>Sequencing the genomes of 1000 actinobacteria strains.</title>
        <authorList>
            <person name="Klenk H.-P."/>
        </authorList>
    </citation>
    <scope>NUCLEOTIDE SEQUENCE [LARGE SCALE GENOMIC DNA]</scope>
    <source>
        <strain evidence="5 6">DSM 23141</strain>
    </source>
</reference>
<keyword evidence="1" id="KW-0805">Transcription regulation</keyword>
<evidence type="ECO:0000256" key="1">
    <source>
        <dbReference type="ARBA" id="ARBA00023015"/>
    </source>
</evidence>
<dbReference type="GO" id="GO:0043200">
    <property type="term" value="P:response to amino acid"/>
    <property type="evidence" value="ECO:0007669"/>
    <property type="project" value="TreeGrafter"/>
</dbReference>
<evidence type="ECO:0000256" key="3">
    <source>
        <dbReference type="ARBA" id="ARBA00023163"/>
    </source>
</evidence>
<evidence type="ECO:0000313" key="6">
    <source>
        <dbReference type="Proteomes" id="UP000553888"/>
    </source>
</evidence>
<dbReference type="InterPro" id="IPR011008">
    <property type="entry name" value="Dimeric_a/b-barrel"/>
</dbReference>
<dbReference type="GO" id="GO:0005829">
    <property type="term" value="C:cytosol"/>
    <property type="evidence" value="ECO:0007669"/>
    <property type="project" value="TreeGrafter"/>
</dbReference>
<dbReference type="InterPro" id="IPR000485">
    <property type="entry name" value="AsnC-type_HTH_dom"/>
</dbReference>
<dbReference type="PRINTS" id="PR00033">
    <property type="entry name" value="HTHASNC"/>
</dbReference>
<evidence type="ECO:0000313" key="5">
    <source>
        <dbReference type="EMBL" id="NYG97513.1"/>
    </source>
</evidence>
<dbReference type="AlphaFoldDB" id="A0A852Y5J3"/>
<dbReference type="Gene3D" id="3.30.70.920">
    <property type="match status" value="1"/>
</dbReference>
<dbReference type="GO" id="GO:0043565">
    <property type="term" value="F:sequence-specific DNA binding"/>
    <property type="evidence" value="ECO:0007669"/>
    <property type="project" value="InterPro"/>
</dbReference>
<comment type="caution">
    <text evidence="5">The sequence shown here is derived from an EMBL/GenBank/DDBJ whole genome shotgun (WGS) entry which is preliminary data.</text>
</comment>
<dbReference type="InterPro" id="IPR019888">
    <property type="entry name" value="Tscrpt_reg_AsnC-like"/>
</dbReference>
<dbReference type="Proteomes" id="UP000553888">
    <property type="component" value="Unassembled WGS sequence"/>
</dbReference>
<gene>
    <name evidence="5" type="ORF">BJ979_000139</name>
</gene>
<protein>
    <submittedName>
        <fullName evidence="5">DNA-binding Lrp family transcriptional regulator</fullName>
    </submittedName>
</protein>